<proteinExistence type="inferred from homology"/>
<keyword evidence="14" id="KW-1185">Reference proteome</keyword>
<evidence type="ECO:0000256" key="7">
    <source>
        <dbReference type="ARBA" id="ARBA00023163"/>
    </source>
</evidence>
<dbReference type="InterPro" id="IPR003716">
    <property type="entry name" value="DNA-dir_RNA_pol_omega"/>
</dbReference>
<dbReference type="Gene3D" id="3.90.940.10">
    <property type="match status" value="1"/>
</dbReference>
<dbReference type="Proteomes" id="UP000018126">
    <property type="component" value="Unassembled WGS sequence"/>
</dbReference>
<comment type="caution">
    <text evidence="13">The sequence shown here is derived from an EMBL/GenBank/DDBJ whole genome shotgun (WGS) entry which is preliminary data.</text>
</comment>
<keyword evidence="6 11" id="KW-0548">Nucleotidyltransferase</keyword>
<dbReference type="EC" id="2.7.7.6" evidence="2 11"/>
<sequence>MMLKPSIDSLLKKVDSKYSLVILASKRAHELETGATPMKEEFYSVKPVGQALEEIDAGDVVVDPNPELKRELIRQKEELEAAERTREREIIEAKIREEN</sequence>
<name>V6Q4M8_9ENTE</name>
<dbReference type="PATRIC" id="fig|1408226.3.peg.729"/>
<evidence type="ECO:0000256" key="3">
    <source>
        <dbReference type="ARBA" id="ARBA00013725"/>
    </source>
</evidence>
<dbReference type="STRING" id="1408226.T233_00757"/>
<keyword evidence="7 11" id="KW-0804">Transcription</keyword>
<dbReference type="GO" id="GO:0003899">
    <property type="term" value="F:DNA-directed RNA polymerase activity"/>
    <property type="evidence" value="ECO:0007669"/>
    <property type="project" value="UniProtKB-UniRule"/>
</dbReference>
<keyword evidence="4 11" id="KW-0240">DNA-directed RNA polymerase</keyword>
<keyword evidence="5 11" id="KW-0808">Transferase</keyword>
<evidence type="ECO:0000313" key="13">
    <source>
        <dbReference type="EMBL" id="EST90191.1"/>
    </source>
</evidence>
<gene>
    <name evidence="11" type="primary">rpoZ</name>
    <name evidence="13" type="ORF">T233_00757</name>
</gene>
<dbReference type="RefSeq" id="WP_023606089.1">
    <property type="nucleotide sequence ID" value="NZ_AYSH01000010.1"/>
</dbReference>
<evidence type="ECO:0000256" key="4">
    <source>
        <dbReference type="ARBA" id="ARBA00022478"/>
    </source>
</evidence>
<evidence type="ECO:0000256" key="2">
    <source>
        <dbReference type="ARBA" id="ARBA00012418"/>
    </source>
</evidence>
<feature type="coiled-coil region" evidence="12">
    <location>
        <begin position="65"/>
        <end position="92"/>
    </location>
</feature>
<organism evidence="13 14">
    <name type="scientific">Vagococcus lutrae LBD1</name>
    <dbReference type="NCBI Taxonomy" id="1408226"/>
    <lineage>
        <taxon>Bacteria</taxon>
        <taxon>Bacillati</taxon>
        <taxon>Bacillota</taxon>
        <taxon>Bacilli</taxon>
        <taxon>Lactobacillales</taxon>
        <taxon>Enterococcaceae</taxon>
        <taxon>Vagococcus</taxon>
    </lineage>
</organism>
<dbReference type="SUPFAM" id="SSF63562">
    <property type="entry name" value="RPB6/omega subunit-like"/>
    <property type="match status" value="1"/>
</dbReference>
<dbReference type="InterPro" id="IPR006110">
    <property type="entry name" value="Pol_omega/Rpo6/RPB6"/>
</dbReference>
<dbReference type="GO" id="GO:0006351">
    <property type="term" value="P:DNA-templated transcription"/>
    <property type="evidence" value="ECO:0007669"/>
    <property type="project" value="UniProtKB-UniRule"/>
</dbReference>
<protein>
    <recommendedName>
        <fullName evidence="3 11">DNA-directed RNA polymerase subunit omega</fullName>
        <shortName evidence="11">RNAP omega subunit</shortName>
        <ecNumber evidence="2 11">2.7.7.6</ecNumber>
    </recommendedName>
    <alternativeName>
        <fullName evidence="11">RNA polymerase omega subunit</fullName>
    </alternativeName>
    <alternativeName>
        <fullName evidence="9 11">Transcriptase subunit omega</fullName>
    </alternativeName>
</protein>
<dbReference type="InterPro" id="IPR036161">
    <property type="entry name" value="RPB6/omega-like_sf"/>
</dbReference>
<evidence type="ECO:0000256" key="10">
    <source>
        <dbReference type="ARBA" id="ARBA00048552"/>
    </source>
</evidence>
<dbReference type="AlphaFoldDB" id="V6Q4M8"/>
<dbReference type="HAMAP" id="MF_00366">
    <property type="entry name" value="RNApol_bact_RpoZ"/>
    <property type="match status" value="1"/>
</dbReference>
<comment type="catalytic activity">
    <reaction evidence="10 11">
        <text>RNA(n) + a ribonucleoside 5'-triphosphate = RNA(n+1) + diphosphate</text>
        <dbReference type="Rhea" id="RHEA:21248"/>
        <dbReference type="Rhea" id="RHEA-COMP:14527"/>
        <dbReference type="Rhea" id="RHEA-COMP:17342"/>
        <dbReference type="ChEBI" id="CHEBI:33019"/>
        <dbReference type="ChEBI" id="CHEBI:61557"/>
        <dbReference type="ChEBI" id="CHEBI:140395"/>
        <dbReference type="EC" id="2.7.7.6"/>
    </reaction>
</comment>
<dbReference type="GO" id="GO:0000428">
    <property type="term" value="C:DNA-directed RNA polymerase complex"/>
    <property type="evidence" value="ECO:0007669"/>
    <property type="project" value="UniProtKB-KW"/>
</dbReference>
<evidence type="ECO:0000256" key="8">
    <source>
        <dbReference type="ARBA" id="ARBA00024694"/>
    </source>
</evidence>
<comment type="subunit">
    <text evidence="11">The RNAP catalytic core consists of 2 alpha, 1 beta, 1 beta' and 1 omega subunit. When a sigma factor is associated with the core the holoenzyme is formed, which can initiate transcription.</text>
</comment>
<comment type="function">
    <text evidence="8 11">Promotes RNA polymerase assembly. Latches the N- and C-terminal regions of the beta' subunit thereby facilitating its interaction with the beta and alpha subunits.</text>
</comment>
<dbReference type="NCBIfam" id="TIGR00690">
    <property type="entry name" value="rpoZ"/>
    <property type="match status" value="1"/>
</dbReference>
<evidence type="ECO:0000256" key="6">
    <source>
        <dbReference type="ARBA" id="ARBA00022695"/>
    </source>
</evidence>
<dbReference type="SMART" id="SM01409">
    <property type="entry name" value="RNA_pol_Rpb6"/>
    <property type="match status" value="1"/>
</dbReference>
<evidence type="ECO:0000313" key="14">
    <source>
        <dbReference type="Proteomes" id="UP000018126"/>
    </source>
</evidence>
<dbReference type="GO" id="GO:0003677">
    <property type="term" value="F:DNA binding"/>
    <property type="evidence" value="ECO:0007669"/>
    <property type="project" value="UniProtKB-UniRule"/>
</dbReference>
<evidence type="ECO:0000256" key="5">
    <source>
        <dbReference type="ARBA" id="ARBA00022679"/>
    </source>
</evidence>
<accession>V6Q4M8</accession>
<dbReference type="eggNOG" id="COG1758">
    <property type="taxonomic scope" value="Bacteria"/>
</dbReference>
<reference evidence="13 14" key="1">
    <citation type="journal article" date="2013" name="Genome Announc.">
        <title>High-Quality Draft Genome Sequence of Vagococcus lutrae Strain LBD1, Isolated from the Largemouth Bass Micropterus salmoides.</title>
        <authorList>
            <person name="Lebreton F."/>
            <person name="Valentino M.D."/>
            <person name="Duncan L.B."/>
            <person name="Zeng Q."/>
            <person name="Manson McGuire A."/>
            <person name="Earl A.M."/>
            <person name="Gilmore M.S."/>
        </authorList>
    </citation>
    <scope>NUCLEOTIDE SEQUENCE [LARGE SCALE GENOMIC DNA]</scope>
    <source>
        <strain evidence="13 14">LBD1</strain>
    </source>
</reference>
<dbReference type="PANTHER" id="PTHR34476">
    <property type="entry name" value="DNA-DIRECTED RNA POLYMERASE SUBUNIT OMEGA"/>
    <property type="match status" value="1"/>
</dbReference>
<keyword evidence="12" id="KW-0175">Coiled coil</keyword>
<comment type="similarity">
    <text evidence="1 11">Belongs to the RNA polymerase subunit omega family.</text>
</comment>
<evidence type="ECO:0000256" key="1">
    <source>
        <dbReference type="ARBA" id="ARBA00006711"/>
    </source>
</evidence>
<evidence type="ECO:0000256" key="9">
    <source>
        <dbReference type="ARBA" id="ARBA00029924"/>
    </source>
</evidence>
<evidence type="ECO:0000256" key="12">
    <source>
        <dbReference type="SAM" id="Coils"/>
    </source>
</evidence>
<dbReference type="Pfam" id="PF01192">
    <property type="entry name" value="RNA_pol_Rpb6"/>
    <property type="match status" value="1"/>
</dbReference>
<dbReference type="PANTHER" id="PTHR34476:SF1">
    <property type="entry name" value="DNA-DIRECTED RNA POLYMERASE SUBUNIT OMEGA"/>
    <property type="match status" value="1"/>
</dbReference>
<evidence type="ECO:0000256" key="11">
    <source>
        <dbReference type="HAMAP-Rule" id="MF_00366"/>
    </source>
</evidence>
<dbReference type="EMBL" id="AYSH01000010">
    <property type="protein sequence ID" value="EST90191.1"/>
    <property type="molecule type" value="Genomic_DNA"/>
</dbReference>